<feature type="region of interest" description="Disordered" evidence="4">
    <location>
        <begin position="67"/>
        <end position="180"/>
    </location>
</feature>
<dbReference type="AlphaFoldDB" id="D2V0R1"/>
<dbReference type="STRING" id="5762.D2V0R1"/>
<feature type="region of interest" description="Disordered" evidence="4">
    <location>
        <begin position="192"/>
        <end position="226"/>
    </location>
</feature>
<feature type="compositionally biased region" description="Basic and acidic residues" evidence="4">
    <location>
        <begin position="212"/>
        <end position="226"/>
    </location>
</feature>
<protein>
    <submittedName>
        <fullName evidence="5">Cwf15/Cwc15 cell cycle control protein</fullName>
    </submittedName>
</protein>
<keyword evidence="6" id="KW-1185">Reference proteome</keyword>
<reference evidence="5 6" key="1">
    <citation type="journal article" date="2010" name="Cell">
        <title>The genome of Naegleria gruberi illuminates early eukaryotic versatility.</title>
        <authorList>
            <person name="Fritz-Laylin L.K."/>
            <person name="Prochnik S.E."/>
            <person name="Ginger M.L."/>
            <person name="Dacks J.B."/>
            <person name="Carpenter M.L."/>
            <person name="Field M.C."/>
            <person name="Kuo A."/>
            <person name="Paredez A."/>
            <person name="Chapman J."/>
            <person name="Pham J."/>
            <person name="Shu S."/>
            <person name="Neupane R."/>
            <person name="Cipriano M."/>
            <person name="Mancuso J."/>
            <person name="Tu H."/>
            <person name="Salamov A."/>
            <person name="Lindquist E."/>
            <person name="Shapiro H."/>
            <person name="Lucas S."/>
            <person name="Grigoriev I.V."/>
            <person name="Cande W.Z."/>
            <person name="Fulton C."/>
            <person name="Rokhsar D.S."/>
            <person name="Dawson S.C."/>
        </authorList>
    </citation>
    <scope>NUCLEOTIDE SEQUENCE [LARGE SCALE GENOMIC DNA]</scope>
    <source>
        <strain evidence="5 6">NEG-M</strain>
    </source>
</reference>
<dbReference type="OrthoDB" id="30179at2759"/>
<dbReference type="GO" id="GO:0045292">
    <property type="term" value="P:mRNA cis splicing, via spliceosome"/>
    <property type="evidence" value="ECO:0007669"/>
    <property type="project" value="TreeGrafter"/>
</dbReference>
<dbReference type="OMA" id="YRYARIS"/>
<dbReference type="GO" id="GO:0071013">
    <property type="term" value="C:catalytic step 2 spliceosome"/>
    <property type="evidence" value="ECO:0007669"/>
    <property type="project" value="TreeGrafter"/>
</dbReference>
<evidence type="ECO:0000256" key="3">
    <source>
        <dbReference type="ARBA" id="ARBA00023187"/>
    </source>
</evidence>
<proteinExistence type="inferred from homology"/>
<organism evidence="6">
    <name type="scientific">Naegleria gruberi</name>
    <name type="common">Amoeba</name>
    <dbReference type="NCBI Taxonomy" id="5762"/>
    <lineage>
        <taxon>Eukaryota</taxon>
        <taxon>Discoba</taxon>
        <taxon>Heterolobosea</taxon>
        <taxon>Tetramitia</taxon>
        <taxon>Eutetramitia</taxon>
        <taxon>Vahlkampfiidae</taxon>
        <taxon>Naegleria</taxon>
    </lineage>
</organism>
<dbReference type="InParanoid" id="D2V0R1"/>
<sequence length="226" mass="26344">MSSRPTFNAAKATETQGGYKRYVPSHTQSVYLMPSHTVLKTRQIGQGNEEEIKHKDLKKELQEREQLVQKKKNNQSSTIIPAIEEEKNKDIIEEIVEEETEEFTKVPKSNYDDSDDDLNTSSDSDSDGDSDNDELIKELERVKRAKEEKERLATQERALTSNPLLKPISSKKDDDDEDSFTVKRKWTDSTIFKNQANDSNQQKKKRFINDTTRNDNHKQFMYEYMK</sequence>
<gene>
    <name evidence="5" type="ORF">NAEGRDRAFT_56734</name>
</gene>
<dbReference type="PANTHER" id="PTHR12718:SF2">
    <property type="entry name" value="SPLICEOSOME-ASSOCIATED PROTEIN CWC15 HOMOLOG"/>
    <property type="match status" value="1"/>
</dbReference>
<dbReference type="RefSeq" id="XP_002682515.1">
    <property type="nucleotide sequence ID" value="XM_002682469.1"/>
</dbReference>
<dbReference type="GeneID" id="8855445"/>
<name>D2V0R1_NAEGR</name>
<dbReference type="PANTHER" id="PTHR12718">
    <property type="entry name" value="CELL CYCLE CONTROL PROTEIN CWF15"/>
    <property type="match status" value="1"/>
</dbReference>
<accession>D2V0R1</accession>
<dbReference type="eggNOG" id="KOG3228">
    <property type="taxonomic scope" value="Eukaryota"/>
</dbReference>
<dbReference type="Pfam" id="PF04889">
    <property type="entry name" value="Cwf_Cwc_15"/>
    <property type="match status" value="1"/>
</dbReference>
<dbReference type="EMBL" id="GG738847">
    <property type="protein sequence ID" value="EFC49771.1"/>
    <property type="molecule type" value="Genomic_DNA"/>
</dbReference>
<dbReference type="FunCoup" id="D2V0R1">
    <property type="interactions" value="365"/>
</dbReference>
<keyword evidence="2" id="KW-0507">mRNA processing</keyword>
<feature type="compositionally biased region" description="Acidic residues" evidence="4">
    <location>
        <begin position="112"/>
        <end position="133"/>
    </location>
</feature>
<evidence type="ECO:0000313" key="5">
    <source>
        <dbReference type="EMBL" id="EFC49771.1"/>
    </source>
</evidence>
<evidence type="ECO:0000256" key="1">
    <source>
        <dbReference type="ARBA" id="ARBA00006644"/>
    </source>
</evidence>
<comment type="similarity">
    <text evidence="1">Belongs to the CWC15 family.</text>
</comment>
<dbReference type="InterPro" id="IPR006973">
    <property type="entry name" value="Cwf_Cwc_15"/>
</dbReference>
<evidence type="ECO:0000313" key="6">
    <source>
        <dbReference type="Proteomes" id="UP000006671"/>
    </source>
</evidence>
<dbReference type="KEGG" id="ngr:NAEGRDRAFT_56734"/>
<keyword evidence="3" id="KW-0508">mRNA splicing</keyword>
<dbReference type="GO" id="GO:0003723">
    <property type="term" value="F:RNA binding"/>
    <property type="evidence" value="ECO:0007669"/>
    <property type="project" value="TreeGrafter"/>
</dbReference>
<dbReference type="VEuPathDB" id="AmoebaDB:NAEGRDRAFT_56734"/>
<evidence type="ECO:0000256" key="4">
    <source>
        <dbReference type="SAM" id="MobiDB-lite"/>
    </source>
</evidence>
<feature type="compositionally biased region" description="Basic and acidic residues" evidence="4">
    <location>
        <begin position="134"/>
        <end position="154"/>
    </location>
</feature>
<dbReference type="Proteomes" id="UP000006671">
    <property type="component" value="Unassembled WGS sequence"/>
</dbReference>
<evidence type="ECO:0000256" key="2">
    <source>
        <dbReference type="ARBA" id="ARBA00022664"/>
    </source>
</evidence>